<dbReference type="PANTHER" id="PTHR43877">
    <property type="entry name" value="AMINOALKYLPHOSPHONATE N-ACETYLTRANSFERASE-RELATED-RELATED"/>
    <property type="match status" value="1"/>
</dbReference>
<accession>A0ABR7MCU0</accession>
<keyword evidence="2" id="KW-0012">Acyltransferase</keyword>
<keyword evidence="5" id="KW-1185">Reference proteome</keyword>
<dbReference type="Proteomes" id="UP000765802">
    <property type="component" value="Unassembled WGS sequence"/>
</dbReference>
<evidence type="ECO:0000313" key="5">
    <source>
        <dbReference type="Proteomes" id="UP000765802"/>
    </source>
</evidence>
<dbReference type="SUPFAM" id="SSF55729">
    <property type="entry name" value="Acyl-CoA N-acyltransferases (Nat)"/>
    <property type="match status" value="1"/>
</dbReference>
<evidence type="ECO:0000256" key="2">
    <source>
        <dbReference type="ARBA" id="ARBA00023315"/>
    </source>
</evidence>
<keyword evidence="1" id="KW-0808">Transferase</keyword>
<name>A0ABR7MCU0_9BACT</name>
<organism evidence="4 5">
    <name type="scientific">Flavihumibacter stibioxidans</name>
    <dbReference type="NCBI Taxonomy" id="1834163"/>
    <lineage>
        <taxon>Bacteria</taxon>
        <taxon>Pseudomonadati</taxon>
        <taxon>Bacteroidota</taxon>
        <taxon>Chitinophagia</taxon>
        <taxon>Chitinophagales</taxon>
        <taxon>Chitinophagaceae</taxon>
        <taxon>Flavihumibacter</taxon>
    </lineage>
</organism>
<dbReference type="CDD" id="cd04301">
    <property type="entry name" value="NAT_SF"/>
    <property type="match status" value="1"/>
</dbReference>
<sequence>MTIRQATQEDLPALSYLFDQYRQHYHQQHDLQGAKDFLQERMEREESVIFVAVSEGELIGFTQLYPIFSSVSIRRTWLLNDLFVAADQRGKGAGTLLLEAAKKMATDTGAKWLLLQTTEDNSGAQALYERNGWVQEADRFYRFDID</sequence>
<comment type="caution">
    <text evidence="4">The sequence shown here is derived from an EMBL/GenBank/DDBJ whole genome shotgun (WGS) entry which is preliminary data.</text>
</comment>
<dbReference type="PANTHER" id="PTHR43877:SF2">
    <property type="entry name" value="AMINOALKYLPHOSPHONATE N-ACETYLTRANSFERASE-RELATED"/>
    <property type="match status" value="1"/>
</dbReference>
<dbReference type="Pfam" id="PF00583">
    <property type="entry name" value="Acetyltransf_1"/>
    <property type="match status" value="1"/>
</dbReference>
<dbReference type="InterPro" id="IPR016181">
    <property type="entry name" value="Acyl_CoA_acyltransferase"/>
</dbReference>
<feature type="domain" description="N-acetyltransferase" evidence="3">
    <location>
        <begin position="1"/>
        <end position="146"/>
    </location>
</feature>
<evidence type="ECO:0000259" key="3">
    <source>
        <dbReference type="PROSITE" id="PS51186"/>
    </source>
</evidence>
<protein>
    <submittedName>
        <fullName evidence="4">Acetyltransferase</fullName>
    </submittedName>
</protein>
<reference evidence="4 5" key="1">
    <citation type="submission" date="2016-07" db="EMBL/GenBank/DDBJ databases">
        <title>Genome analysis of Flavihumibacter stibioxidans YS-17.</title>
        <authorList>
            <person name="Shi K."/>
            <person name="Han Y."/>
            <person name="Wang G."/>
        </authorList>
    </citation>
    <scope>NUCLEOTIDE SEQUENCE [LARGE SCALE GENOMIC DNA]</scope>
    <source>
        <strain evidence="4 5">YS-17</strain>
    </source>
</reference>
<dbReference type="Gene3D" id="3.40.630.30">
    <property type="match status" value="1"/>
</dbReference>
<dbReference type="PROSITE" id="PS51186">
    <property type="entry name" value="GNAT"/>
    <property type="match status" value="1"/>
</dbReference>
<dbReference type="EMBL" id="MBUA01000029">
    <property type="protein sequence ID" value="MBC6492852.1"/>
    <property type="molecule type" value="Genomic_DNA"/>
</dbReference>
<evidence type="ECO:0000313" key="4">
    <source>
        <dbReference type="EMBL" id="MBC6492852.1"/>
    </source>
</evidence>
<dbReference type="InterPro" id="IPR050832">
    <property type="entry name" value="Bact_Acetyltransf"/>
</dbReference>
<evidence type="ECO:0000256" key="1">
    <source>
        <dbReference type="ARBA" id="ARBA00022679"/>
    </source>
</evidence>
<gene>
    <name evidence="4" type="ORF">BC349_17480</name>
</gene>
<proteinExistence type="predicted"/>
<dbReference type="InterPro" id="IPR000182">
    <property type="entry name" value="GNAT_dom"/>
</dbReference>